<dbReference type="EMBL" id="JYFE01000051">
    <property type="protein sequence ID" value="KIT15351.1"/>
    <property type="molecule type" value="Genomic_DNA"/>
</dbReference>
<feature type="transmembrane region" description="Helical" evidence="1">
    <location>
        <begin position="32"/>
        <end position="55"/>
    </location>
</feature>
<keyword evidence="1" id="KW-0472">Membrane</keyword>
<dbReference type="OrthoDB" id="7659334at2"/>
<reference evidence="2 3" key="1">
    <citation type="submission" date="2015-02" db="EMBL/GenBank/DDBJ databases">
        <title>Genome Sequence of Jannaschia aquimarina DSM28248, a member of the Roseobacter clade.</title>
        <authorList>
            <person name="Voget S."/>
            <person name="Daniel R."/>
        </authorList>
    </citation>
    <scope>NUCLEOTIDE SEQUENCE [LARGE SCALE GENOMIC DNA]</scope>
    <source>
        <strain evidence="2 3">GSW-M26</strain>
    </source>
</reference>
<proteinExistence type="predicted"/>
<evidence type="ECO:0000313" key="2">
    <source>
        <dbReference type="EMBL" id="KIT15351.1"/>
    </source>
</evidence>
<gene>
    <name evidence="2" type="ORF">jaqu_29660</name>
</gene>
<sequence>METAAAVWARIGAWWAALPELPDFALPPVPDLALIVVLATVVGGLGFAALASGWAEGRVSKSGLFATFVGAGMAFWVWEAERSLTWRIVPVAFIEMIARATR</sequence>
<dbReference type="Proteomes" id="UP000032232">
    <property type="component" value="Unassembled WGS sequence"/>
</dbReference>
<accession>A0A0D1EEQ2</accession>
<keyword evidence="1" id="KW-0812">Transmembrane</keyword>
<dbReference type="STRING" id="935700.jaqu_29660"/>
<protein>
    <submittedName>
        <fullName evidence="2">Uncharacterized protein</fullName>
    </submittedName>
</protein>
<keyword evidence="3" id="KW-1185">Reference proteome</keyword>
<dbReference type="RefSeq" id="WP_043919749.1">
    <property type="nucleotide sequence ID" value="NZ_FZPF01000001.1"/>
</dbReference>
<dbReference type="PATRIC" id="fig|935700.4.peg.3065"/>
<evidence type="ECO:0000313" key="3">
    <source>
        <dbReference type="Proteomes" id="UP000032232"/>
    </source>
</evidence>
<name>A0A0D1EEQ2_9RHOB</name>
<dbReference type="AlphaFoldDB" id="A0A0D1EEQ2"/>
<evidence type="ECO:0000256" key="1">
    <source>
        <dbReference type="SAM" id="Phobius"/>
    </source>
</evidence>
<organism evidence="2 3">
    <name type="scientific">Jannaschia aquimarina</name>
    <dbReference type="NCBI Taxonomy" id="935700"/>
    <lineage>
        <taxon>Bacteria</taxon>
        <taxon>Pseudomonadati</taxon>
        <taxon>Pseudomonadota</taxon>
        <taxon>Alphaproteobacteria</taxon>
        <taxon>Rhodobacterales</taxon>
        <taxon>Roseobacteraceae</taxon>
        <taxon>Jannaschia</taxon>
    </lineage>
</organism>
<feature type="transmembrane region" description="Helical" evidence="1">
    <location>
        <begin position="62"/>
        <end position="78"/>
    </location>
</feature>
<keyword evidence="1" id="KW-1133">Transmembrane helix</keyword>
<comment type="caution">
    <text evidence="2">The sequence shown here is derived from an EMBL/GenBank/DDBJ whole genome shotgun (WGS) entry which is preliminary data.</text>
</comment>